<evidence type="ECO:0000256" key="2">
    <source>
        <dbReference type="ARBA" id="ARBA00005988"/>
    </source>
</evidence>
<evidence type="ECO:0000256" key="6">
    <source>
        <dbReference type="ARBA" id="ARBA00023049"/>
    </source>
</evidence>
<evidence type="ECO:0000256" key="5">
    <source>
        <dbReference type="ARBA" id="ARBA00022833"/>
    </source>
</evidence>
<dbReference type="CDD" id="cd06238">
    <property type="entry name" value="M14-like"/>
    <property type="match status" value="1"/>
</dbReference>
<dbReference type="Proteomes" id="UP001375382">
    <property type="component" value="Unassembled WGS sequence"/>
</dbReference>
<evidence type="ECO:0000256" key="3">
    <source>
        <dbReference type="ARBA" id="ARBA00022670"/>
    </source>
</evidence>
<feature type="domain" description="Peptidase M14" evidence="8">
    <location>
        <begin position="46"/>
        <end position="329"/>
    </location>
</feature>
<dbReference type="Gene3D" id="3.40.50.880">
    <property type="match status" value="1"/>
</dbReference>
<dbReference type="InterPro" id="IPR000834">
    <property type="entry name" value="Peptidase_M14"/>
</dbReference>
<dbReference type="SMART" id="SM00631">
    <property type="entry name" value="Zn_pept"/>
    <property type="match status" value="1"/>
</dbReference>
<dbReference type="RefSeq" id="WP_335735795.1">
    <property type="nucleotide sequence ID" value="NZ_JALAAR010000006.1"/>
</dbReference>
<evidence type="ECO:0000256" key="1">
    <source>
        <dbReference type="ARBA" id="ARBA00001947"/>
    </source>
</evidence>
<name>A0ABU8C6I3_9GAMM</name>
<dbReference type="EMBL" id="JALAAR010000006">
    <property type="protein sequence ID" value="MEH8017389.1"/>
    <property type="molecule type" value="Genomic_DNA"/>
</dbReference>
<evidence type="ECO:0000313" key="10">
    <source>
        <dbReference type="Proteomes" id="UP001375382"/>
    </source>
</evidence>
<keyword evidence="10" id="KW-1185">Reference proteome</keyword>
<evidence type="ECO:0000313" key="9">
    <source>
        <dbReference type="EMBL" id="MEH8017389.1"/>
    </source>
</evidence>
<comment type="similarity">
    <text evidence="2">Belongs to the peptidase M14 family.</text>
</comment>
<dbReference type="InterPro" id="IPR029062">
    <property type="entry name" value="Class_I_gatase-like"/>
</dbReference>
<evidence type="ECO:0000256" key="4">
    <source>
        <dbReference type="ARBA" id="ARBA00022801"/>
    </source>
</evidence>
<feature type="chain" id="PRO_5046512780" evidence="7">
    <location>
        <begin position="19"/>
        <end position="847"/>
    </location>
</feature>
<evidence type="ECO:0000259" key="8">
    <source>
        <dbReference type="SMART" id="SM00631"/>
    </source>
</evidence>
<organism evidence="9 10">
    <name type="scientific">Rheinheimera muenzenbergensis</name>
    <dbReference type="NCBI Taxonomy" id="1193628"/>
    <lineage>
        <taxon>Bacteria</taxon>
        <taxon>Pseudomonadati</taxon>
        <taxon>Pseudomonadota</taxon>
        <taxon>Gammaproteobacteria</taxon>
        <taxon>Chromatiales</taxon>
        <taxon>Chromatiaceae</taxon>
        <taxon>Rheinheimera</taxon>
    </lineage>
</organism>
<keyword evidence="3" id="KW-0645">Protease</keyword>
<dbReference type="PANTHER" id="PTHR11705:SF143">
    <property type="entry name" value="SLL0236 PROTEIN"/>
    <property type="match status" value="1"/>
</dbReference>
<dbReference type="Pfam" id="PF00246">
    <property type="entry name" value="Peptidase_M14"/>
    <property type="match status" value="1"/>
</dbReference>
<evidence type="ECO:0000256" key="7">
    <source>
        <dbReference type="SAM" id="SignalP"/>
    </source>
</evidence>
<keyword evidence="5" id="KW-0862">Zinc</keyword>
<protein>
    <submittedName>
        <fullName evidence="9">M14 family metallopeptidase</fullName>
    </submittedName>
</protein>
<dbReference type="SUPFAM" id="SSF52317">
    <property type="entry name" value="Class I glutamine amidotransferase-like"/>
    <property type="match status" value="1"/>
</dbReference>
<keyword evidence="7" id="KW-0732">Signal</keyword>
<comment type="caution">
    <text evidence="9">The sequence shown here is derived from an EMBL/GenBank/DDBJ whole genome shotgun (WGS) entry which is preliminary data.</text>
</comment>
<dbReference type="PANTHER" id="PTHR11705">
    <property type="entry name" value="PROTEASE FAMILY M14 CARBOXYPEPTIDASE A,B"/>
    <property type="match status" value="1"/>
</dbReference>
<keyword evidence="6" id="KW-0482">Metalloprotease</keyword>
<reference evidence="9 10" key="1">
    <citation type="journal article" date="2023" name="Ecotoxicol. Environ. Saf.">
        <title>Mercury remediation potential of mercury-resistant strain Rheinheimera metallidurans sp. nov. isolated from a municipal waste dumping site.</title>
        <authorList>
            <person name="Yadav V."/>
            <person name="Manjhi A."/>
            <person name="Vadakedath N."/>
        </authorList>
    </citation>
    <scope>NUCLEOTIDE SEQUENCE [LARGE SCALE GENOMIC DNA]</scope>
    <source>
        <strain evidence="9 10">E-49</strain>
    </source>
</reference>
<proteinExistence type="inferred from homology"/>
<feature type="signal peptide" evidence="7">
    <location>
        <begin position="1"/>
        <end position="18"/>
    </location>
</feature>
<dbReference type="Gene3D" id="3.40.630.10">
    <property type="entry name" value="Zn peptidases"/>
    <property type="match status" value="1"/>
</dbReference>
<sequence>MKKYLALVLLLASYHLTADTKYVPAVANSTLPTPQQVLGFNVGQWHARHDQIQRYFELLAQQSGRAQLEVIGYSHEQRPLLQLVISSEQNLQRLEQIRQQHLAAARQGKERAADAPVIIWLGYSVHGNEPSGANAALLVAQYLAAANTDEVRTWLDNAVILLQPVLNPDGHDRFALWANMHKGAAPVADQQHREHNEPWPNGRPNHYWFDLNRDWLLLQHPESRARIAQYQQWLPNVVGDYHEMGTNSSYFFQPGIPSRNYPLTPKRNFELTSAIAQFHAVAFDQQGQLYYTKESFDDFYVGKGSTYPDVQGSVGILFEQASSRGHLQDSINGPLSFAATVQNQLTASLSTIRGAVAKRTELLSYQQEFYRSALQQAKASRVKGYMLTESADSSRLAALLDLLQRHHVEVYQLNRDWQDDNNSYPAASSYYVPLQQPQYRLIKAMFSTEKNFNDNTFYDVSAWTLPYAFNIAFTPLNREPAASALTDSWPQPVRAAQLSKGAYAYAFNWQDQQAPLLLQALLEEKLVVRAAMNDVVAQTANGQVSLQRGAMLIAAGLQTEADWFSRLQRLQQRFNLPVFAINSGLAASGSDLGSHQFAPVHLPQVLLIAGPGVSSTEAGEVWYNLERLAGVSPSMAEPGRLTKLDLSRYSHIILPDGNYSSWHDAETAALKSWAERGGVLWGHKRGAAWLAKSGLLSAGVWQGDEMTSLIPSDNLSYEDKELLAGKQRIAGAIYQAELDLSHPLTFGLTRDTLPVFKNSTLLLQPANQPFINVALYSRTPQLAGYTAAEYVPRISQSAVLLAHNIGKGRVIAMTDNPVFRGYFYGSSRLLVNALYLGRNFNSVADAD</sequence>
<gene>
    <name evidence="9" type="ORF">MN202_09100</name>
</gene>
<keyword evidence="4" id="KW-0378">Hydrolase</keyword>
<dbReference type="SUPFAM" id="SSF53187">
    <property type="entry name" value="Zn-dependent exopeptidases"/>
    <property type="match status" value="1"/>
</dbReference>
<accession>A0ABU8C6I3</accession>
<comment type="cofactor">
    <cofactor evidence="1">
        <name>Zn(2+)</name>
        <dbReference type="ChEBI" id="CHEBI:29105"/>
    </cofactor>
</comment>